<gene>
    <name evidence="5" type="primary">AlNc14C19G1975</name>
    <name evidence="5" type="ORF">ALNC14_023380</name>
</gene>
<dbReference type="Gene3D" id="3.20.20.190">
    <property type="entry name" value="Phosphatidylinositol (PI) phosphodiesterase"/>
    <property type="match status" value="1"/>
</dbReference>
<reference evidence="5" key="2">
    <citation type="submission" date="2011-02" db="EMBL/GenBank/DDBJ databases">
        <authorList>
            <person name="MacLean D."/>
        </authorList>
    </citation>
    <scope>NUCLEOTIDE SEQUENCE</scope>
</reference>
<keyword evidence="2" id="KW-0812">Transmembrane</keyword>
<dbReference type="InterPro" id="IPR051008">
    <property type="entry name" value="Telomere_Capping_Maintenance"/>
</dbReference>
<evidence type="ECO:0000256" key="2">
    <source>
        <dbReference type="ARBA" id="ARBA00022692"/>
    </source>
</evidence>
<evidence type="ECO:0000256" key="3">
    <source>
        <dbReference type="ARBA" id="ARBA00022989"/>
    </source>
</evidence>
<dbReference type="SUPFAM" id="SSF51695">
    <property type="entry name" value="PLC-like phosphodiesterases"/>
    <property type="match status" value="1"/>
</dbReference>
<dbReference type="AlphaFoldDB" id="F0W504"/>
<dbReference type="PANTHER" id="PTHR35518">
    <property type="entry name" value="MAINTENANCE OF TELOMOERE CAPPING"/>
    <property type="match status" value="1"/>
</dbReference>
<dbReference type="GO" id="GO:0016020">
    <property type="term" value="C:membrane"/>
    <property type="evidence" value="ECO:0007669"/>
    <property type="project" value="UniProtKB-SubCell"/>
</dbReference>
<proteinExistence type="predicted"/>
<name>F0W504_9STRA</name>
<organism evidence="5">
    <name type="scientific">Albugo laibachii Nc14</name>
    <dbReference type="NCBI Taxonomy" id="890382"/>
    <lineage>
        <taxon>Eukaryota</taxon>
        <taxon>Sar</taxon>
        <taxon>Stramenopiles</taxon>
        <taxon>Oomycota</taxon>
        <taxon>Peronosporomycetes</taxon>
        <taxon>Albuginales</taxon>
        <taxon>Albuginaceae</taxon>
        <taxon>Albugo</taxon>
    </lineage>
</organism>
<keyword evidence="3" id="KW-1133">Transmembrane helix</keyword>
<evidence type="ECO:0000313" key="5">
    <source>
        <dbReference type="EMBL" id="CCA16195.1"/>
    </source>
</evidence>
<dbReference type="GO" id="GO:0006629">
    <property type="term" value="P:lipid metabolic process"/>
    <property type="evidence" value="ECO:0007669"/>
    <property type="project" value="InterPro"/>
</dbReference>
<comment type="subcellular location">
    <subcellularLocation>
        <location evidence="1">Membrane</location>
    </subcellularLocation>
</comment>
<dbReference type="GO" id="GO:0008081">
    <property type="term" value="F:phosphoric diester hydrolase activity"/>
    <property type="evidence" value="ECO:0007669"/>
    <property type="project" value="InterPro"/>
</dbReference>
<dbReference type="InterPro" id="IPR017946">
    <property type="entry name" value="PLC-like_Pdiesterase_TIM-brl"/>
</dbReference>
<dbReference type="PANTHER" id="PTHR35518:SF2">
    <property type="entry name" value="MAINTENANCE OF TELOMERE CAPPING PROTEIN 6"/>
    <property type="match status" value="1"/>
</dbReference>
<dbReference type="Pfam" id="PF26146">
    <property type="entry name" value="PI-PLC_X"/>
    <property type="match status" value="1"/>
</dbReference>
<dbReference type="HOGENOM" id="CLU_736538_0_0_1"/>
<keyword evidence="4" id="KW-0472">Membrane</keyword>
<dbReference type="EMBL" id="FR824064">
    <property type="protein sequence ID" value="CCA16195.1"/>
    <property type="molecule type" value="Genomic_DNA"/>
</dbReference>
<evidence type="ECO:0000256" key="1">
    <source>
        <dbReference type="ARBA" id="ARBA00004370"/>
    </source>
</evidence>
<sequence>MCLAVSSSTGEQMLHLSFSTPAEPFVQNLALHDTLIMQTSYFIFLQLLLQAPFSISQSLSQLDNVVIRDSLPVFRAIPPGVGCHEIYRTNSDGSATVICEGGSVQMQPWVSRALRLQRLATYRRDICTMQVIGSHNSAISRAYGFGVSDYPSNKNTTEDQYLNTSNQFFSVLDQLQLGVRFIEVDLHYFGNDLRVAHCGAVGLIGCEPSSSGIPTYDRPSVNNVLIEIATWLKKSTDQFVFVLFDGDTIFPQQNKVSILINYIKSHFVNTEIYRPSDKSRTENWPSIKQLLKMKKRVMFFTRYDYSTQDEGYLFFRDNVCNSIEPSLPLSKYPECKFTKSGLTTKDLYNRLDRVLSTELRYGLINGDGELGPNINV</sequence>
<reference evidence="5" key="1">
    <citation type="journal article" date="2011" name="PLoS Biol.">
        <title>Gene gain and loss during evolution of obligate parasitism in the white rust pathogen of Arabidopsis thaliana.</title>
        <authorList>
            <person name="Kemen E."/>
            <person name="Gardiner A."/>
            <person name="Schultz-Larsen T."/>
            <person name="Kemen A.C."/>
            <person name="Balmuth A.L."/>
            <person name="Robert-Seilaniantz A."/>
            <person name="Bailey K."/>
            <person name="Holub E."/>
            <person name="Studholme D.J."/>
            <person name="Maclean D."/>
            <person name="Jones J.D."/>
        </authorList>
    </citation>
    <scope>NUCLEOTIDE SEQUENCE</scope>
</reference>
<protein>
    <submittedName>
        <fullName evidence="5">Uncharacterized protein AlNc14C19G1975</fullName>
    </submittedName>
</protein>
<accession>F0W504</accession>
<evidence type="ECO:0000256" key="4">
    <source>
        <dbReference type="ARBA" id="ARBA00023136"/>
    </source>
</evidence>
<dbReference type="PROSITE" id="PS50007">
    <property type="entry name" value="PIPLC_X_DOMAIN"/>
    <property type="match status" value="1"/>
</dbReference>